<reference evidence="1" key="1">
    <citation type="submission" date="2014-11" db="EMBL/GenBank/DDBJ databases">
        <authorList>
            <person name="Amaro Gonzalez C."/>
        </authorList>
    </citation>
    <scope>NUCLEOTIDE SEQUENCE</scope>
</reference>
<evidence type="ECO:0000313" key="1">
    <source>
        <dbReference type="EMBL" id="JAH89210.1"/>
    </source>
</evidence>
<sequence>MVCFHQRDPLATGLGDCSIISTSSQVMLIVKLAPLKQTNKNKYLNSKKGTCYRRTREERVLIRTFRAL</sequence>
<organism evidence="1">
    <name type="scientific">Anguilla anguilla</name>
    <name type="common">European freshwater eel</name>
    <name type="synonym">Muraena anguilla</name>
    <dbReference type="NCBI Taxonomy" id="7936"/>
    <lineage>
        <taxon>Eukaryota</taxon>
        <taxon>Metazoa</taxon>
        <taxon>Chordata</taxon>
        <taxon>Craniata</taxon>
        <taxon>Vertebrata</taxon>
        <taxon>Euteleostomi</taxon>
        <taxon>Actinopterygii</taxon>
        <taxon>Neopterygii</taxon>
        <taxon>Teleostei</taxon>
        <taxon>Anguilliformes</taxon>
        <taxon>Anguillidae</taxon>
        <taxon>Anguilla</taxon>
    </lineage>
</organism>
<proteinExistence type="predicted"/>
<dbReference type="EMBL" id="GBXM01019367">
    <property type="protein sequence ID" value="JAH89210.1"/>
    <property type="molecule type" value="Transcribed_RNA"/>
</dbReference>
<accession>A0A0E9WHZ7</accession>
<protein>
    <submittedName>
        <fullName evidence="1">Uncharacterized protein</fullName>
    </submittedName>
</protein>
<name>A0A0E9WHZ7_ANGAN</name>
<reference evidence="1" key="2">
    <citation type="journal article" date="2015" name="Fish Shellfish Immunol.">
        <title>Early steps in the European eel (Anguilla anguilla)-Vibrio vulnificus interaction in the gills: Role of the RtxA13 toxin.</title>
        <authorList>
            <person name="Callol A."/>
            <person name="Pajuelo D."/>
            <person name="Ebbesson L."/>
            <person name="Teles M."/>
            <person name="MacKenzie S."/>
            <person name="Amaro C."/>
        </authorList>
    </citation>
    <scope>NUCLEOTIDE SEQUENCE</scope>
</reference>
<dbReference type="AlphaFoldDB" id="A0A0E9WHZ7"/>